<dbReference type="InterPro" id="IPR001789">
    <property type="entry name" value="Sig_transdc_resp-reg_receiver"/>
</dbReference>
<reference evidence="8 9" key="1">
    <citation type="submission" date="2016-11" db="EMBL/GenBank/DDBJ databases">
        <authorList>
            <person name="Jaros S."/>
            <person name="Januszkiewicz K."/>
            <person name="Wedrychowicz H."/>
        </authorList>
    </citation>
    <scope>NUCLEOTIDE SEQUENCE [LARGE SCALE GENOMIC DNA]</scope>
    <source>
        <strain evidence="8 9">DSM 9705</strain>
    </source>
</reference>
<dbReference type="EMBL" id="FQXS01000013">
    <property type="protein sequence ID" value="SHH88070.1"/>
    <property type="molecule type" value="Genomic_DNA"/>
</dbReference>
<dbReference type="PROSITE" id="PS50109">
    <property type="entry name" value="HIS_KIN"/>
    <property type="match status" value="1"/>
</dbReference>
<feature type="domain" description="Response regulatory" evidence="7">
    <location>
        <begin position="305"/>
        <end position="423"/>
    </location>
</feature>
<evidence type="ECO:0000256" key="2">
    <source>
        <dbReference type="ARBA" id="ARBA00012438"/>
    </source>
</evidence>
<dbReference type="CDD" id="cd00082">
    <property type="entry name" value="HisKA"/>
    <property type="match status" value="1"/>
</dbReference>
<dbReference type="Pfam" id="PF00072">
    <property type="entry name" value="Response_reg"/>
    <property type="match status" value="1"/>
</dbReference>
<dbReference type="PANTHER" id="PTHR45339">
    <property type="entry name" value="HYBRID SIGNAL TRANSDUCTION HISTIDINE KINASE J"/>
    <property type="match status" value="1"/>
</dbReference>
<accession>A0A1M5WKF6</accession>
<proteinExistence type="predicted"/>
<dbReference type="CDD" id="cd17546">
    <property type="entry name" value="REC_hyHK_CKI1_RcsC-like"/>
    <property type="match status" value="1"/>
</dbReference>
<sequence length="544" mass="60230">MPRERAEKSDTATGAAINAQEKLVEQQRRIRELEEALEQAERSERNKSDFLVSLGHALRTPLHGIMGMTDLVLESILGEEQRRRLEMASTSAERLLEVVNDLLDYCRIEAGSLCLSAEDFNLAESLEYELYLLQLAARQKQLDFASRIDPLVPVWVNSDPDRLVQVLVNLVDNAIKNTEQGGVGVRVEYLGETGAEQILLKFTVTDSGSGIAPEKQAGIEAYLSDGDATVDRPSCDSGLGLTIAARLVHLAGGEIGFQSTPEKGATFWFTWACRLAAMPLERPEQPLQNRQPADLPTAFQFDGATVLLVEDEPISRVLIETLLNQVGLQVGIAENGRQAVTAALSGRYRAVLMDVQMPGMDGLEATRAIRTHEKTQGGHLPIIALTAHAMQGDRERCLQAGMDDYLAKPLNKDDLYQVLRRRLTRAALIVLEEMTQQQATVEYLVEKGWRVTIAETVRSAGYEASLHHFDLVVLDIDHDGGEGAETVRTIRRLEAYSGRHSLILAIRGEQTTAAMTDIYRQSGVDRFLEPPFSAELLERHLLDV</sequence>
<dbReference type="Proteomes" id="UP000184139">
    <property type="component" value="Unassembled WGS sequence"/>
</dbReference>
<dbReference type="SUPFAM" id="SSF52172">
    <property type="entry name" value="CheY-like"/>
    <property type="match status" value="2"/>
</dbReference>
<dbReference type="InterPro" id="IPR003661">
    <property type="entry name" value="HisK_dim/P_dom"/>
</dbReference>
<dbReference type="InterPro" id="IPR004358">
    <property type="entry name" value="Sig_transdc_His_kin-like_C"/>
</dbReference>
<dbReference type="AlphaFoldDB" id="A0A1M5WKF6"/>
<evidence type="ECO:0000256" key="1">
    <source>
        <dbReference type="ARBA" id="ARBA00000085"/>
    </source>
</evidence>
<dbReference type="SUPFAM" id="SSF55874">
    <property type="entry name" value="ATPase domain of HSP90 chaperone/DNA topoisomerase II/histidine kinase"/>
    <property type="match status" value="1"/>
</dbReference>
<feature type="modified residue" description="4-aspartylphosphate" evidence="4">
    <location>
        <position position="354"/>
    </location>
</feature>
<protein>
    <recommendedName>
        <fullName evidence="2">histidine kinase</fullName>
        <ecNumber evidence="2">2.7.13.3</ecNumber>
    </recommendedName>
</protein>
<name>A0A1M5WKF6_9BACT</name>
<keyword evidence="3 4" id="KW-0597">Phosphoprotein</keyword>
<dbReference type="InterPro" id="IPR036097">
    <property type="entry name" value="HisK_dim/P_sf"/>
</dbReference>
<dbReference type="Gene3D" id="1.10.287.130">
    <property type="match status" value="1"/>
</dbReference>
<organism evidence="8 9">
    <name type="scientific">Desulfofustis glycolicus DSM 9705</name>
    <dbReference type="NCBI Taxonomy" id="1121409"/>
    <lineage>
        <taxon>Bacteria</taxon>
        <taxon>Pseudomonadati</taxon>
        <taxon>Thermodesulfobacteriota</taxon>
        <taxon>Desulfobulbia</taxon>
        <taxon>Desulfobulbales</taxon>
        <taxon>Desulfocapsaceae</taxon>
        <taxon>Desulfofustis</taxon>
    </lineage>
</organism>
<feature type="modified residue" description="4-aspartylphosphate" evidence="4">
    <location>
        <position position="475"/>
    </location>
</feature>
<evidence type="ECO:0000256" key="5">
    <source>
        <dbReference type="SAM" id="Coils"/>
    </source>
</evidence>
<dbReference type="PRINTS" id="PR00344">
    <property type="entry name" value="BCTRLSENSOR"/>
</dbReference>
<dbReference type="Pfam" id="PF00512">
    <property type="entry name" value="HisKA"/>
    <property type="match status" value="1"/>
</dbReference>
<keyword evidence="9" id="KW-1185">Reference proteome</keyword>
<evidence type="ECO:0000313" key="9">
    <source>
        <dbReference type="Proteomes" id="UP000184139"/>
    </source>
</evidence>
<evidence type="ECO:0000256" key="3">
    <source>
        <dbReference type="ARBA" id="ARBA00022553"/>
    </source>
</evidence>
<feature type="coiled-coil region" evidence="5">
    <location>
        <begin position="16"/>
        <end position="50"/>
    </location>
</feature>
<dbReference type="RefSeq" id="WP_073376263.1">
    <property type="nucleotide sequence ID" value="NZ_FQXS01000013.1"/>
</dbReference>
<evidence type="ECO:0000259" key="7">
    <source>
        <dbReference type="PROSITE" id="PS50110"/>
    </source>
</evidence>
<dbReference type="InterPro" id="IPR036890">
    <property type="entry name" value="HATPase_C_sf"/>
</dbReference>
<dbReference type="Gene3D" id="3.40.50.2300">
    <property type="match status" value="2"/>
</dbReference>
<dbReference type="PROSITE" id="PS50110">
    <property type="entry name" value="RESPONSE_REGULATORY"/>
    <property type="match status" value="2"/>
</dbReference>
<evidence type="ECO:0000256" key="4">
    <source>
        <dbReference type="PROSITE-ProRule" id="PRU00169"/>
    </source>
</evidence>
<comment type="catalytic activity">
    <reaction evidence="1">
        <text>ATP + protein L-histidine = ADP + protein N-phospho-L-histidine.</text>
        <dbReference type="EC" id="2.7.13.3"/>
    </reaction>
</comment>
<dbReference type="PANTHER" id="PTHR45339:SF3">
    <property type="entry name" value="HISTIDINE KINASE"/>
    <property type="match status" value="1"/>
</dbReference>
<evidence type="ECO:0000313" key="8">
    <source>
        <dbReference type="EMBL" id="SHH88070.1"/>
    </source>
</evidence>
<dbReference type="InterPro" id="IPR003594">
    <property type="entry name" value="HATPase_dom"/>
</dbReference>
<keyword evidence="8" id="KW-0808">Transferase</keyword>
<dbReference type="SMART" id="SM00387">
    <property type="entry name" value="HATPase_c"/>
    <property type="match status" value="1"/>
</dbReference>
<dbReference type="InterPro" id="IPR005467">
    <property type="entry name" value="His_kinase_dom"/>
</dbReference>
<evidence type="ECO:0000259" key="6">
    <source>
        <dbReference type="PROSITE" id="PS50109"/>
    </source>
</evidence>
<dbReference type="Gene3D" id="3.30.565.10">
    <property type="entry name" value="Histidine kinase-like ATPase, C-terminal domain"/>
    <property type="match status" value="1"/>
</dbReference>
<dbReference type="SUPFAM" id="SSF47384">
    <property type="entry name" value="Homodimeric domain of signal transducing histidine kinase"/>
    <property type="match status" value="1"/>
</dbReference>
<dbReference type="InterPro" id="IPR011006">
    <property type="entry name" value="CheY-like_superfamily"/>
</dbReference>
<dbReference type="STRING" id="1121409.SAMN02745124_02371"/>
<dbReference type="SMART" id="SM00388">
    <property type="entry name" value="HisKA"/>
    <property type="match status" value="1"/>
</dbReference>
<keyword evidence="8" id="KW-0418">Kinase</keyword>
<dbReference type="EC" id="2.7.13.3" evidence="2"/>
<dbReference type="GO" id="GO:0000155">
    <property type="term" value="F:phosphorelay sensor kinase activity"/>
    <property type="evidence" value="ECO:0007669"/>
    <property type="project" value="InterPro"/>
</dbReference>
<dbReference type="SMART" id="SM00448">
    <property type="entry name" value="REC"/>
    <property type="match status" value="2"/>
</dbReference>
<gene>
    <name evidence="8" type="ORF">SAMN02745124_02371</name>
</gene>
<feature type="domain" description="Response regulatory" evidence="7">
    <location>
        <begin position="426"/>
        <end position="544"/>
    </location>
</feature>
<dbReference type="OrthoDB" id="9758705at2"/>
<keyword evidence="5" id="KW-0175">Coiled coil</keyword>
<dbReference type="Pfam" id="PF02518">
    <property type="entry name" value="HATPase_c"/>
    <property type="match status" value="1"/>
</dbReference>
<feature type="domain" description="Histidine kinase" evidence="6">
    <location>
        <begin position="53"/>
        <end position="275"/>
    </location>
</feature>